<name>A0A286U556_9AGAM</name>
<dbReference type="AlphaFoldDB" id="A0A286U556"/>
<dbReference type="InParanoid" id="A0A286U556"/>
<evidence type="ECO:0000259" key="1">
    <source>
        <dbReference type="PROSITE" id="PS50097"/>
    </source>
</evidence>
<dbReference type="PROSITE" id="PS50097">
    <property type="entry name" value="BTB"/>
    <property type="match status" value="1"/>
</dbReference>
<dbReference type="InterPro" id="IPR000210">
    <property type="entry name" value="BTB/POZ_dom"/>
</dbReference>
<protein>
    <recommendedName>
        <fullName evidence="1">BTB domain-containing protein</fullName>
    </recommendedName>
</protein>
<dbReference type="CDD" id="cd18186">
    <property type="entry name" value="BTB_POZ_ZBTB_KLHL-like"/>
    <property type="match status" value="1"/>
</dbReference>
<dbReference type="Pfam" id="PF00651">
    <property type="entry name" value="BTB"/>
    <property type="match status" value="1"/>
</dbReference>
<dbReference type="InterPro" id="IPR011333">
    <property type="entry name" value="SKP1/BTB/POZ_sf"/>
</dbReference>
<reference evidence="2 3" key="1">
    <citation type="journal article" date="2017" name="Mol. Ecol.">
        <title>Comparative and population genomic landscape of Phellinus noxius: A hypervariable fungus causing root rot in trees.</title>
        <authorList>
            <person name="Chung C.L."/>
            <person name="Lee T.J."/>
            <person name="Akiba M."/>
            <person name="Lee H.H."/>
            <person name="Kuo T.H."/>
            <person name="Liu D."/>
            <person name="Ke H.M."/>
            <person name="Yokoi T."/>
            <person name="Roa M.B."/>
            <person name="Lu M.J."/>
            <person name="Chang Y.Y."/>
            <person name="Ann P.J."/>
            <person name="Tsai J.N."/>
            <person name="Chen C.Y."/>
            <person name="Tzean S.S."/>
            <person name="Ota Y."/>
            <person name="Hattori T."/>
            <person name="Sahashi N."/>
            <person name="Liou R.F."/>
            <person name="Kikuchi T."/>
            <person name="Tsai I.J."/>
        </authorList>
    </citation>
    <scope>NUCLEOTIDE SEQUENCE [LARGE SCALE GENOMIC DNA]</scope>
    <source>
        <strain evidence="2 3">FFPRI411160</strain>
    </source>
</reference>
<organism evidence="2 3">
    <name type="scientific">Pyrrhoderma noxium</name>
    <dbReference type="NCBI Taxonomy" id="2282107"/>
    <lineage>
        <taxon>Eukaryota</taxon>
        <taxon>Fungi</taxon>
        <taxon>Dikarya</taxon>
        <taxon>Basidiomycota</taxon>
        <taxon>Agaricomycotina</taxon>
        <taxon>Agaricomycetes</taxon>
        <taxon>Hymenochaetales</taxon>
        <taxon>Hymenochaetaceae</taxon>
        <taxon>Pyrrhoderma</taxon>
    </lineage>
</organism>
<dbReference type="OrthoDB" id="2130750at2759"/>
<evidence type="ECO:0000313" key="2">
    <source>
        <dbReference type="EMBL" id="PAV14703.1"/>
    </source>
</evidence>
<dbReference type="SUPFAM" id="SSF54695">
    <property type="entry name" value="POZ domain"/>
    <property type="match status" value="1"/>
</dbReference>
<dbReference type="EMBL" id="NBII01000012">
    <property type="protein sequence ID" value="PAV14703.1"/>
    <property type="molecule type" value="Genomic_DNA"/>
</dbReference>
<feature type="domain" description="BTB" evidence="1">
    <location>
        <begin position="109"/>
        <end position="198"/>
    </location>
</feature>
<dbReference type="Gene3D" id="3.30.710.10">
    <property type="entry name" value="Potassium Channel Kv1.1, Chain A"/>
    <property type="match status" value="1"/>
</dbReference>
<gene>
    <name evidence="2" type="ORF">PNOK_0978100</name>
</gene>
<keyword evidence="3" id="KW-1185">Reference proteome</keyword>
<dbReference type="STRING" id="2282107.A0A286U556"/>
<accession>A0A286U556</accession>
<evidence type="ECO:0000313" key="3">
    <source>
        <dbReference type="Proteomes" id="UP000217199"/>
    </source>
</evidence>
<comment type="caution">
    <text evidence="2">The sequence shown here is derived from an EMBL/GenBank/DDBJ whole genome shotgun (WGS) entry which is preliminary data.</text>
</comment>
<proteinExistence type="predicted"/>
<sequence>MDDSSNEEVWGPRVVYARAPPITSPLPFGASPTPSLPTPSTSALSLNASVRSVSPSNFRPTSPAPSVIGSLTRISLNHNPALFSNELERGRIAKLRKDVVYMWRSRLYSDIIVEIHEDVHTIGNSTTTEEETAPGFYSHRFILATRASYFYDQLIYGLKNLPPPGEPAKLRLPSPPFTAPALHFTLGFLYTSTLAFSNRTYDLDTTFTIMCSANYLQIQPLYDEIQAQIVVEMIHGLFHAFLEFTEYERITGGKWGNGCRWRQCARRAPRVLQFSVFPDVQNVYLDRGARRALV</sequence>
<dbReference type="Proteomes" id="UP000217199">
    <property type="component" value="Unassembled WGS sequence"/>
</dbReference>